<dbReference type="EMBL" id="JBALHR010000011">
    <property type="protein sequence ID" value="MEH7829624.1"/>
    <property type="molecule type" value="Genomic_DNA"/>
</dbReference>
<dbReference type="PANTHER" id="PTHR43792">
    <property type="entry name" value="GNAT FAMILY, PUTATIVE (AFU_ORTHOLOGUE AFUA_3G00765)-RELATED-RELATED"/>
    <property type="match status" value="1"/>
</dbReference>
<accession>A0ABU8BY42</accession>
<dbReference type="Proteomes" id="UP001431963">
    <property type="component" value="Unassembled WGS sequence"/>
</dbReference>
<feature type="domain" description="N-acetyltransferase" evidence="1">
    <location>
        <begin position="14"/>
        <end position="150"/>
    </location>
</feature>
<dbReference type="SUPFAM" id="SSF55729">
    <property type="entry name" value="Acyl-CoA N-acyltransferases (Nat)"/>
    <property type="match status" value="1"/>
</dbReference>
<dbReference type="Gene3D" id="3.40.630.30">
    <property type="match status" value="1"/>
</dbReference>
<evidence type="ECO:0000313" key="3">
    <source>
        <dbReference type="Proteomes" id="UP001431963"/>
    </source>
</evidence>
<dbReference type="InterPro" id="IPR000182">
    <property type="entry name" value="GNAT_dom"/>
</dbReference>
<keyword evidence="3" id="KW-1185">Reference proteome</keyword>
<dbReference type="RefSeq" id="WP_335424656.1">
    <property type="nucleotide sequence ID" value="NZ_JBALHR010000011.1"/>
</dbReference>
<protein>
    <submittedName>
        <fullName evidence="2">GNAT family N-acetyltransferase</fullName>
    </submittedName>
</protein>
<organism evidence="2 3">
    <name type="scientific">Gemmobacter denitrificans</name>
    <dbReference type="NCBI Taxonomy" id="3123040"/>
    <lineage>
        <taxon>Bacteria</taxon>
        <taxon>Pseudomonadati</taxon>
        <taxon>Pseudomonadota</taxon>
        <taxon>Alphaproteobacteria</taxon>
        <taxon>Rhodobacterales</taxon>
        <taxon>Paracoccaceae</taxon>
        <taxon>Gemmobacter</taxon>
    </lineage>
</organism>
<dbReference type="Pfam" id="PF13302">
    <property type="entry name" value="Acetyltransf_3"/>
    <property type="match status" value="1"/>
</dbReference>
<proteinExistence type="predicted"/>
<name>A0ABU8BY42_9RHOB</name>
<evidence type="ECO:0000313" key="2">
    <source>
        <dbReference type="EMBL" id="MEH7829624.1"/>
    </source>
</evidence>
<dbReference type="InterPro" id="IPR016181">
    <property type="entry name" value="Acyl_CoA_acyltransferase"/>
</dbReference>
<comment type="caution">
    <text evidence="2">The sequence shown here is derived from an EMBL/GenBank/DDBJ whole genome shotgun (WGS) entry which is preliminary data.</text>
</comment>
<dbReference type="InterPro" id="IPR051531">
    <property type="entry name" value="N-acetyltransferase"/>
</dbReference>
<evidence type="ECO:0000259" key="1">
    <source>
        <dbReference type="Pfam" id="PF13302"/>
    </source>
</evidence>
<sequence length="184" mass="19886">MLTYGPTPVLETERLILRAPVTADFEVFAAFMATERSGHIGGPISRGLAWRGFCHITGHWVHRGYGMFIFTDRASGAALGMSGPWFPEGWPEPEIGWSVWAAEAEGKGLAHEAALAGRAYAYDVLGWPTVISLIAPTNTRSQALARRMGCVPDGTFLHEQYGESGIWRHPSPDALADGGAEAYA</sequence>
<gene>
    <name evidence="2" type="ORF">V6590_15830</name>
</gene>
<dbReference type="PANTHER" id="PTHR43792:SF1">
    <property type="entry name" value="N-ACETYLTRANSFERASE DOMAIN-CONTAINING PROTEIN"/>
    <property type="match status" value="1"/>
</dbReference>
<reference evidence="2" key="1">
    <citation type="submission" date="2024-02" db="EMBL/GenBank/DDBJ databases">
        <title>Genome sequences of strain Gemmobacter sp. JM10B15.</title>
        <authorList>
            <person name="Zhang M."/>
        </authorList>
    </citation>
    <scope>NUCLEOTIDE SEQUENCE</scope>
    <source>
        <strain evidence="2">JM10B15</strain>
    </source>
</reference>